<dbReference type="AlphaFoldDB" id="A0A2T2WW83"/>
<accession>A0A2T2WW83</accession>
<name>A0A2T2WW83_9FIRM</name>
<reference evidence="1 2" key="1">
    <citation type="journal article" date="2014" name="BMC Genomics">
        <title>Comparison of environmental and isolate Sulfobacillus genomes reveals diverse carbon, sulfur, nitrogen, and hydrogen metabolisms.</title>
        <authorList>
            <person name="Justice N.B."/>
            <person name="Norman A."/>
            <person name="Brown C.T."/>
            <person name="Singh A."/>
            <person name="Thomas B.C."/>
            <person name="Banfield J.F."/>
        </authorList>
    </citation>
    <scope>NUCLEOTIDE SEQUENCE [LARGE SCALE GENOMIC DNA]</scope>
    <source>
        <strain evidence="1">AMDSBA4</strain>
    </source>
</reference>
<proteinExistence type="predicted"/>
<dbReference type="EMBL" id="PXYW01000123">
    <property type="protein sequence ID" value="PSR26498.1"/>
    <property type="molecule type" value="Genomic_DNA"/>
</dbReference>
<dbReference type="Proteomes" id="UP000242972">
    <property type="component" value="Unassembled WGS sequence"/>
</dbReference>
<gene>
    <name evidence="1" type="ORF">C7B46_19900</name>
</gene>
<sequence length="91" mass="10747">MQSLTVGDLVDVEGDHLYRVTAIRVVNEELWVKWRRVHRQTLEPSRMGGREHIVSPRELALYHCRQPVLHRDGSKIYRVRLSYPDITPDML</sequence>
<evidence type="ECO:0000313" key="1">
    <source>
        <dbReference type="EMBL" id="PSR26498.1"/>
    </source>
</evidence>
<protein>
    <submittedName>
        <fullName evidence="1">Uncharacterized protein</fullName>
    </submittedName>
</protein>
<organism evidence="1 2">
    <name type="scientific">Sulfobacillus benefaciens</name>
    <dbReference type="NCBI Taxonomy" id="453960"/>
    <lineage>
        <taxon>Bacteria</taxon>
        <taxon>Bacillati</taxon>
        <taxon>Bacillota</taxon>
        <taxon>Clostridia</taxon>
        <taxon>Eubacteriales</taxon>
        <taxon>Clostridiales Family XVII. Incertae Sedis</taxon>
        <taxon>Sulfobacillus</taxon>
    </lineage>
</organism>
<evidence type="ECO:0000313" key="2">
    <source>
        <dbReference type="Proteomes" id="UP000242972"/>
    </source>
</evidence>
<comment type="caution">
    <text evidence="1">The sequence shown here is derived from an EMBL/GenBank/DDBJ whole genome shotgun (WGS) entry which is preliminary data.</text>
</comment>